<dbReference type="AlphaFoldDB" id="A0AAV9FAJ0"/>
<dbReference type="Proteomes" id="UP001180020">
    <property type="component" value="Unassembled WGS sequence"/>
</dbReference>
<reference evidence="2" key="2">
    <citation type="submission" date="2023-06" db="EMBL/GenBank/DDBJ databases">
        <authorList>
            <person name="Ma L."/>
            <person name="Liu K.-W."/>
            <person name="Li Z."/>
            <person name="Hsiao Y.-Y."/>
            <person name="Qi Y."/>
            <person name="Fu T."/>
            <person name="Tang G."/>
            <person name="Zhang D."/>
            <person name="Sun W.-H."/>
            <person name="Liu D.-K."/>
            <person name="Li Y."/>
            <person name="Chen G.-Z."/>
            <person name="Liu X.-D."/>
            <person name="Liao X.-Y."/>
            <person name="Jiang Y.-T."/>
            <person name="Yu X."/>
            <person name="Hao Y."/>
            <person name="Huang J."/>
            <person name="Zhao X.-W."/>
            <person name="Ke S."/>
            <person name="Chen Y.-Y."/>
            <person name="Wu W.-L."/>
            <person name="Hsu J.-L."/>
            <person name="Lin Y.-F."/>
            <person name="Huang M.-D."/>
            <person name="Li C.-Y."/>
            <person name="Huang L."/>
            <person name="Wang Z.-W."/>
            <person name="Zhao X."/>
            <person name="Zhong W.-Y."/>
            <person name="Peng D.-H."/>
            <person name="Ahmad S."/>
            <person name="Lan S."/>
            <person name="Zhang J.-S."/>
            <person name="Tsai W.-C."/>
            <person name="Van De Peer Y."/>
            <person name="Liu Z.-J."/>
        </authorList>
    </citation>
    <scope>NUCLEOTIDE SEQUENCE</scope>
    <source>
        <strain evidence="2">CP</strain>
        <tissue evidence="2">Leaves</tissue>
    </source>
</reference>
<dbReference type="EMBL" id="JAUJYO010000002">
    <property type="protein sequence ID" value="KAK1322960.1"/>
    <property type="molecule type" value="Genomic_DNA"/>
</dbReference>
<reference evidence="2" key="1">
    <citation type="journal article" date="2023" name="Nat. Commun.">
        <title>Diploid and tetraploid genomes of Acorus and the evolution of monocots.</title>
        <authorList>
            <person name="Ma L."/>
            <person name="Liu K.W."/>
            <person name="Li Z."/>
            <person name="Hsiao Y.Y."/>
            <person name="Qi Y."/>
            <person name="Fu T."/>
            <person name="Tang G.D."/>
            <person name="Zhang D."/>
            <person name="Sun W.H."/>
            <person name="Liu D.K."/>
            <person name="Li Y."/>
            <person name="Chen G.Z."/>
            <person name="Liu X.D."/>
            <person name="Liao X.Y."/>
            <person name="Jiang Y.T."/>
            <person name="Yu X."/>
            <person name="Hao Y."/>
            <person name="Huang J."/>
            <person name="Zhao X.W."/>
            <person name="Ke S."/>
            <person name="Chen Y.Y."/>
            <person name="Wu W.L."/>
            <person name="Hsu J.L."/>
            <person name="Lin Y.F."/>
            <person name="Huang M.D."/>
            <person name="Li C.Y."/>
            <person name="Huang L."/>
            <person name="Wang Z.W."/>
            <person name="Zhao X."/>
            <person name="Zhong W.Y."/>
            <person name="Peng D.H."/>
            <person name="Ahmad S."/>
            <person name="Lan S."/>
            <person name="Zhang J.S."/>
            <person name="Tsai W.C."/>
            <person name="Van de Peer Y."/>
            <person name="Liu Z.J."/>
        </authorList>
    </citation>
    <scope>NUCLEOTIDE SEQUENCE</scope>
    <source>
        <strain evidence="2">CP</strain>
    </source>
</reference>
<sequence length="97" mass="11073">MEGNGIGYSSENPRFMNEGDRDRVNPSVHVPVTDECGIRCGYFPSTVFMAKNVHRIIQMYPRLRLWQEECRPWATGSYQVKQHLNSLVGAAMTNDPL</sequence>
<accession>A0AAV9FAJ0</accession>
<evidence type="ECO:0000256" key="1">
    <source>
        <dbReference type="SAM" id="MobiDB-lite"/>
    </source>
</evidence>
<name>A0AAV9FAJ0_ACOCL</name>
<proteinExistence type="predicted"/>
<gene>
    <name evidence="2" type="ORF">QJS10_CPA02g01459</name>
</gene>
<comment type="caution">
    <text evidence="2">The sequence shown here is derived from an EMBL/GenBank/DDBJ whole genome shotgun (WGS) entry which is preliminary data.</text>
</comment>
<organism evidence="2 3">
    <name type="scientific">Acorus calamus</name>
    <name type="common">Sweet flag</name>
    <dbReference type="NCBI Taxonomy" id="4465"/>
    <lineage>
        <taxon>Eukaryota</taxon>
        <taxon>Viridiplantae</taxon>
        <taxon>Streptophyta</taxon>
        <taxon>Embryophyta</taxon>
        <taxon>Tracheophyta</taxon>
        <taxon>Spermatophyta</taxon>
        <taxon>Magnoliopsida</taxon>
        <taxon>Liliopsida</taxon>
        <taxon>Acoraceae</taxon>
        <taxon>Acorus</taxon>
    </lineage>
</organism>
<protein>
    <submittedName>
        <fullName evidence="2">Uncharacterized protein</fullName>
    </submittedName>
</protein>
<evidence type="ECO:0000313" key="3">
    <source>
        <dbReference type="Proteomes" id="UP001180020"/>
    </source>
</evidence>
<evidence type="ECO:0000313" key="2">
    <source>
        <dbReference type="EMBL" id="KAK1322960.1"/>
    </source>
</evidence>
<keyword evidence="3" id="KW-1185">Reference proteome</keyword>
<feature type="region of interest" description="Disordered" evidence="1">
    <location>
        <begin position="1"/>
        <end position="26"/>
    </location>
</feature>